<dbReference type="EMBL" id="BMJC01000004">
    <property type="protein sequence ID" value="GGB09836.1"/>
    <property type="molecule type" value="Genomic_DNA"/>
</dbReference>
<dbReference type="InterPro" id="IPR010664">
    <property type="entry name" value="LipoPS_assembly_LptC-rel"/>
</dbReference>
<sequence length="187" mass="21112">MFIACLGVVACNDKAAVQPVATGPHKIIPEEATDLTSLLSEPVTDSSGKLGARVKGKLTAPYMLRYQLADSPYAEFPRTLHVDFYNDSLKTESQLDSKYGKYYQNQEKVFLRDSVVVKNLKKGDTLRCKQLWWDQHTEKFYTDDSVRIYTPDKILYGTGMEADQNFRWYTIKKLSGVVLTAGSAIPK</sequence>
<dbReference type="InterPro" id="IPR026265">
    <property type="entry name" value="LptC"/>
</dbReference>
<gene>
    <name evidence="1" type="ORF">GCM10011511_36720</name>
</gene>
<dbReference type="Gene3D" id="2.60.450.10">
    <property type="entry name" value="Lipopolysaccharide (LPS) transport protein A like domain"/>
    <property type="match status" value="1"/>
</dbReference>
<dbReference type="NCBIfam" id="TIGR04409">
    <property type="entry name" value="LptC_YrbK"/>
    <property type="match status" value="1"/>
</dbReference>
<reference evidence="1" key="2">
    <citation type="submission" date="2020-09" db="EMBL/GenBank/DDBJ databases">
        <authorList>
            <person name="Sun Q."/>
            <person name="Zhou Y."/>
        </authorList>
    </citation>
    <scope>NUCLEOTIDE SEQUENCE</scope>
    <source>
        <strain evidence="1">CGMCC 1.15448</strain>
    </source>
</reference>
<keyword evidence="2" id="KW-1185">Reference proteome</keyword>
<dbReference type="Proteomes" id="UP000607559">
    <property type="component" value="Unassembled WGS sequence"/>
</dbReference>
<evidence type="ECO:0000313" key="1">
    <source>
        <dbReference type="EMBL" id="GGB09836.1"/>
    </source>
</evidence>
<evidence type="ECO:0000313" key="2">
    <source>
        <dbReference type="Proteomes" id="UP000607559"/>
    </source>
</evidence>
<dbReference type="Pfam" id="PF06835">
    <property type="entry name" value="LptC"/>
    <property type="match status" value="1"/>
</dbReference>
<proteinExistence type="predicted"/>
<protein>
    <recommendedName>
        <fullName evidence="3">LPS export ABC transporter periplasmic protein LptC</fullName>
    </recommendedName>
</protein>
<organism evidence="1 2">
    <name type="scientific">Puia dinghuensis</name>
    <dbReference type="NCBI Taxonomy" id="1792502"/>
    <lineage>
        <taxon>Bacteria</taxon>
        <taxon>Pseudomonadati</taxon>
        <taxon>Bacteroidota</taxon>
        <taxon>Chitinophagia</taxon>
        <taxon>Chitinophagales</taxon>
        <taxon>Chitinophagaceae</taxon>
        <taxon>Puia</taxon>
    </lineage>
</organism>
<evidence type="ECO:0008006" key="3">
    <source>
        <dbReference type="Google" id="ProtNLM"/>
    </source>
</evidence>
<comment type="caution">
    <text evidence="1">The sequence shown here is derived from an EMBL/GenBank/DDBJ whole genome shotgun (WGS) entry which is preliminary data.</text>
</comment>
<dbReference type="GO" id="GO:0015221">
    <property type="term" value="F:lipopolysaccharide transmembrane transporter activity"/>
    <property type="evidence" value="ECO:0007669"/>
    <property type="project" value="InterPro"/>
</dbReference>
<name>A0A8J2UFA1_9BACT</name>
<reference evidence="1" key="1">
    <citation type="journal article" date="2014" name="Int. J. Syst. Evol. Microbiol.">
        <title>Complete genome sequence of Corynebacterium casei LMG S-19264T (=DSM 44701T), isolated from a smear-ripened cheese.</title>
        <authorList>
            <consortium name="US DOE Joint Genome Institute (JGI-PGF)"/>
            <person name="Walter F."/>
            <person name="Albersmeier A."/>
            <person name="Kalinowski J."/>
            <person name="Ruckert C."/>
        </authorList>
    </citation>
    <scope>NUCLEOTIDE SEQUENCE</scope>
    <source>
        <strain evidence="1">CGMCC 1.15448</strain>
    </source>
</reference>
<dbReference type="GO" id="GO:0005886">
    <property type="term" value="C:plasma membrane"/>
    <property type="evidence" value="ECO:0007669"/>
    <property type="project" value="InterPro"/>
</dbReference>
<dbReference type="AlphaFoldDB" id="A0A8J2UFA1"/>
<accession>A0A8J2UFA1</accession>